<proteinExistence type="predicted"/>
<evidence type="ECO:0000256" key="1">
    <source>
        <dbReference type="ARBA" id="ARBA00022801"/>
    </source>
</evidence>
<dbReference type="GO" id="GO:0008829">
    <property type="term" value="F:dCTP deaminase activity"/>
    <property type="evidence" value="ECO:0007669"/>
    <property type="project" value="UniProtKB-EC"/>
</dbReference>
<dbReference type="EC" id="3.5.4.13" evidence="3"/>
<protein>
    <submittedName>
        <fullName evidence="3">Deoxycytidine triphosphate deaminase</fullName>
        <ecNumber evidence="3">3.5.4.13</ecNumber>
    </submittedName>
</protein>
<accession>A0A5C1K859</accession>
<dbReference type="Gene3D" id="2.70.40.10">
    <property type="match status" value="1"/>
</dbReference>
<dbReference type="GO" id="GO:0006229">
    <property type="term" value="P:dUTP biosynthetic process"/>
    <property type="evidence" value="ECO:0007669"/>
    <property type="project" value="InterPro"/>
</dbReference>
<evidence type="ECO:0000313" key="4">
    <source>
        <dbReference type="Proteomes" id="UP000322144"/>
    </source>
</evidence>
<dbReference type="KEGG" id="vg:77937000"/>
<organism evidence="3 4">
    <name type="scientific">Pseudomonas phage vB_PaeM_PS119XW</name>
    <dbReference type="NCBI Taxonomy" id="2601632"/>
    <lineage>
        <taxon>Viruses</taxon>
        <taxon>Duplodnaviria</taxon>
        <taxon>Heunggongvirae</taxon>
        <taxon>Uroviricota</taxon>
        <taxon>Caudoviricetes</taxon>
        <taxon>Chimalliviridae</taxon>
        <taxon>Pawinskivirus</taxon>
        <taxon>Pawinskivirus PS119XW</taxon>
    </lineage>
</organism>
<keyword evidence="1 3" id="KW-0378">Hydrolase</keyword>
<dbReference type="GeneID" id="77937000"/>
<dbReference type="EMBL" id="MN103543">
    <property type="protein sequence ID" value="QEM41979.1"/>
    <property type="molecule type" value="Genomic_DNA"/>
</dbReference>
<evidence type="ECO:0000313" key="3">
    <source>
        <dbReference type="EMBL" id="QEM41979.1"/>
    </source>
</evidence>
<dbReference type="InterPro" id="IPR033704">
    <property type="entry name" value="dUTPase_trimeric"/>
</dbReference>
<dbReference type="SUPFAM" id="SSF51283">
    <property type="entry name" value="dUTPase-like"/>
    <property type="match status" value="1"/>
</dbReference>
<keyword evidence="2" id="KW-0546">Nucleotide metabolism</keyword>
<dbReference type="InterPro" id="IPR036157">
    <property type="entry name" value="dUTPase-like_sf"/>
</dbReference>
<sequence>MTVLSDKTIREYCEGTMVGAHGPMIEPFHGSSVKEDSHGKRIASYGLSSGGYDLRAGTEFKVFKPLPKFTLWQRFKAWVTGKELEHPVLDYKNISADLFDTVYGDKVVVPPGGFLLTHSKEYVRMPRNVIAMCIGKSTIARAGWNCLCTPIEPGWEGHITFEFQNTTNRPNVFYAHEGVLQLVFHDLDQDCETSYADRGGKYMKQADKVILPRV</sequence>
<dbReference type="Proteomes" id="UP000322144">
    <property type="component" value="Segment"/>
</dbReference>
<name>A0A5C1K859_9CAUD</name>
<dbReference type="CDD" id="cd07557">
    <property type="entry name" value="trimeric_dUTPase"/>
    <property type="match status" value="1"/>
</dbReference>
<dbReference type="Pfam" id="PF22769">
    <property type="entry name" value="DCD"/>
    <property type="match status" value="1"/>
</dbReference>
<keyword evidence="4" id="KW-1185">Reference proteome</keyword>
<reference evidence="3 4" key="1">
    <citation type="submission" date="2019-06" db="EMBL/GenBank/DDBJ databases">
        <title>A distant relative of Phikzvirus genus phages from a therapeutic phage collection.</title>
        <authorList>
            <person name="Hejnowicz M.S."/>
            <person name="Dabrowski K."/>
            <person name="Gawor J."/>
            <person name="Weber-Dabrowska B."/>
            <person name="Gromadka R."/>
            <person name="Lobocka M.B."/>
        </authorList>
    </citation>
    <scope>NUCLEOTIDE SEQUENCE [LARGE SCALE GENOMIC DNA]</scope>
</reference>
<dbReference type="PANTHER" id="PTHR42680">
    <property type="entry name" value="DCTP DEAMINASE"/>
    <property type="match status" value="1"/>
</dbReference>
<dbReference type="RefSeq" id="YP_010660990.1">
    <property type="nucleotide sequence ID" value="NC_070882.1"/>
</dbReference>
<dbReference type="PANTHER" id="PTHR42680:SF3">
    <property type="entry name" value="DCTP DEAMINASE"/>
    <property type="match status" value="1"/>
</dbReference>
<dbReference type="NCBIfam" id="TIGR02274">
    <property type="entry name" value="dCTP_deam"/>
    <property type="match status" value="1"/>
</dbReference>
<evidence type="ECO:0000256" key="2">
    <source>
        <dbReference type="ARBA" id="ARBA00023080"/>
    </source>
</evidence>
<dbReference type="InterPro" id="IPR011962">
    <property type="entry name" value="dCTP_deaminase"/>
</dbReference>